<dbReference type="OrthoDB" id="9802383at2"/>
<dbReference type="SMART" id="SM00850">
    <property type="entry name" value="LytTR"/>
    <property type="match status" value="1"/>
</dbReference>
<evidence type="ECO:0000313" key="9">
    <source>
        <dbReference type="Proteomes" id="UP000446657"/>
    </source>
</evidence>
<dbReference type="AlphaFoldDB" id="A0A0M6WY98"/>
<organism evidence="6 8">
    <name type="scientific">Roseburia faecis</name>
    <dbReference type="NCBI Taxonomy" id="301302"/>
    <lineage>
        <taxon>Bacteria</taxon>
        <taxon>Bacillati</taxon>
        <taxon>Bacillota</taxon>
        <taxon>Clostridia</taxon>
        <taxon>Lachnospirales</taxon>
        <taxon>Lachnospiraceae</taxon>
        <taxon>Roseburia</taxon>
    </lineage>
</organism>
<dbReference type="Pfam" id="PF00072">
    <property type="entry name" value="Response_reg"/>
    <property type="match status" value="1"/>
</dbReference>
<name>A0A0M6WY98_9FIRM</name>
<evidence type="ECO:0000256" key="1">
    <source>
        <dbReference type="ARBA" id="ARBA00018672"/>
    </source>
</evidence>
<dbReference type="PANTHER" id="PTHR37299:SF1">
    <property type="entry name" value="STAGE 0 SPORULATION PROTEIN A HOMOLOG"/>
    <property type="match status" value="1"/>
</dbReference>
<dbReference type="EMBL" id="CVRR01000071">
    <property type="protein sequence ID" value="CRL42712.1"/>
    <property type="molecule type" value="Genomic_DNA"/>
</dbReference>
<dbReference type="Proteomes" id="UP000049979">
    <property type="component" value="Unassembled WGS sequence"/>
</dbReference>
<gene>
    <name evidence="7" type="ORF">GMD30_15030</name>
    <name evidence="6" type="ORF">M72_16511</name>
</gene>
<dbReference type="InterPro" id="IPR011006">
    <property type="entry name" value="CheY-like_superfamily"/>
</dbReference>
<evidence type="ECO:0000256" key="2">
    <source>
        <dbReference type="ARBA" id="ARBA00024867"/>
    </source>
</evidence>
<dbReference type="InterPro" id="IPR046947">
    <property type="entry name" value="LytR-like"/>
</dbReference>
<evidence type="ECO:0000313" key="7">
    <source>
        <dbReference type="EMBL" id="MTR82960.1"/>
    </source>
</evidence>
<dbReference type="InterPro" id="IPR001789">
    <property type="entry name" value="Sig_transdc_resp-reg_receiver"/>
</dbReference>
<feature type="domain" description="Response regulatory" evidence="4">
    <location>
        <begin position="10"/>
        <end position="127"/>
    </location>
</feature>
<dbReference type="PANTHER" id="PTHR37299">
    <property type="entry name" value="TRANSCRIPTIONAL REGULATOR-RELATED"/>
    <property type="match status" value="1"/>
</dbReference>
<dbReference type="SUPFAM" id="SSF52172">
    <property type="entry name" value="CheY-like"/>
    <property type="match status" value="1"/>
</dbReference>
<feature type="modified residue" description="4-aspartylphosphate" evidence="3">
    <location>
        <position position="64"/>
    </location>
</feature>
<dbReference type="Gene3D" id="2.40.50.1020">
    <property type="entry name" value="LytTr DNA-binding domain"/>
    <property type="match status" value="1"/>
</dbReference>
<dbReference type="InterPro" id="IPR007492">
    <property type="entry name" value="LytTR_DNA-bd_dom"/>
</dbReference>
<accession>A0A0M6WY98</accession>
<evidence type="ECO:0000313" key="6">
    <source>
        <dbReference type="EMBL" id="CRL42712.1"/>
    </source>
</evidence>
<reference evidence="8" key="1">
    <citation type="submission" date="2015-05" db="EMBL/GenBank/DDBJ databases">
        <authorList>
            <consortium name="Pathogen Informatics"/>
        </authorList>
    </citation>
    <scope>NUCLEOTIDE SEQUENCE [LARGE SCALE GENOMIC DNA]</scope>
    <source>
        <strain evidence="8">M72</strain>
    </source>
</reference>
<dbReference type="SMART" id="SM00448">
    <property type="entry name" value="REC"/>
    <property type="match status" value="1"/>
</dbReference>
<evidence type="ECO:0000259" key="4">
    <source>
        <dbReference type="PROSITE" id="PS50110"/>
    </source>
</evidence>
<dbReference type="GO" id="GO:0003677">
    <property type="term" value="F:DNA binding"/>
    <property type="evidence" value="ECO:0007669"/>
    <property type="project" value="InterPro"/>
</dbReference>
<reference evidence="7 9" key="3">
    <citation type="journal article" date="2019" name="Nat. Med.">
        <title>A library of human gut bacterial isolates paired with longitudinal multiomics data enables mechanistic microbiome research.</title>
        <authorList>
            <person name="Poyet M."/>
            <person name="Groussin M."/>
            <person name="Gibbons S.M."/>
            <person name="Avila-Pacheco J."/>
            <person name="Jiang X."/>
            <person name="Kearney S.M."/>
            <person name="Perrotta A.R."/>
            <person name="Berdy B."/>
            <person name="Zhao S."/>
            <person name="Lieberman T.D."/>
            <person name="Swanson P.K."/>
            <person name="Smith M."/>
            <person name="Roesemann S."/>
            <person name="Alexander J.E."/>
            <person name="Rich S.A."/>
            <person name="Livny J."/>
            <person name="Vlamakis H."/>
            <person name="Clish C."/>
            <person name="Bullock K."/>
            <person name="Deik A."/>
            <person name="Scott J."/>
            <person name="Pierce K.A."/>
            <person name="Xavier R.J."/>
            <person name="Alm E.J."/>
        </authorList>
    </citation>
    <scope>NUCLEOTIDE SEQUENCE [LARGE SCALE GENOMIC DNA]</scope>
    <source>
        <strain evidence="7 9">BIOML-A1</strain>
    </source>
</reference>
<keyword evidence="3" id="KW-0597">Phosphoprotein</keyword>
<dbReference type="GO" id="GO:0000156">
    <property type="term" value="F:phosphorelay response regulator activity"/>
    <property type="evidence" value="ECO:0007669"/>
    <property type="project" value="InterPro"/>
</dbReference>
<dbReference type="PROSITE" id="PS50930">
    <property type="entry name" value="HTH_LYTTR"/>
    <property type="match status" value="1"/>
</dbReference>
<comment type="function">
    <text evidence="2">May play the central regulatory role in sporulation. It may be an element of the effector pathway responsible for the activation of sporulation genes in response to nutritional stress. Spo0A may act in concert with spo0H (a sigma factor) to control the expression of some genes that are critical to the sporulation process.</text>
</comment>
<reference evidence="6" key="2">
    <citation type="submission" date="2015-05" db="EMBL/GenBank/DDBJ databases">
        <authorList>
            <person name="Wang D.B."/>
            <person name="Wang M."/>
        </authorList>
    </citation>
    <scope>NUCLEOTIDE SEQUENCE [LARGE SCALE GENOMIC DNA]</scope>
    <source>
        <strain evidence="6">M72</strain>
    </source>
</reference>
<evidence type="ECO:0000313" key="8">
    <source>
        <dbReference type="Proteomes" id="UP000049979"/>
    </source>
</evidence>
<sequence>MPFMGIEHWTIAICDDDEIFLSRLEKQIRAELQQLNVVGEIVSYTDSEKLLETKLHQTEIFFLDIDMPEVTGMELAAKLEEQNPQAIVIFISNHEEAVFEAIHYKPFRFIRKAYLQAELSEALQSLKKQKEKRARFITLDVKEQQIVLPVKEIVYIESQAHYLLFHVMNSEREEQVVRSRGKISDYAEKMLIFHFLRPGKSYLVNSMWIQNFNLKEITVKTGQHIPVSRDKKEEVKKQYFGYMRSRIYEMD</sequence>
<dbReference type="PROSITE" id="PS50110">
    <property type="entry name" value="RESPONSE_REGULATORY"/>
    <property type="match status" value="1"/>
</dbReference>
<dbReference type="Proteomes" id="UP000446657">
    <property type="component" value="Unassembled WGS sequence"/>
</dbReference>
<protein>
    <recommendedName>
        <fullName evidence="1">Stage 0 sporulation protein A homolog</fullName>
    </recommendedName>
</protein>
<dbReference type="Pfam" id="PF04397">
    <property type="entry name" value="LytTR"/>
    <property type="match status" value="1"/>
</dbReference>
<evidence type="ECO:0000256" key="3">
    <source>
        <dbReference type="PROSITE-ProRule" id="PRU00169"/>
    </source>
</evidence>
<evidence type="ECO:0000259" key="5">
    <source>
        <dbReference type="PROSITE" id="PS50930"/>
    </source>
</evidence>
<feature type="domain" description="HTH LytTR-type" evidence="5">
    <location>
        <begin position="137"/>
        <end position="241"/>
    </location>
</feature>
<keyword evidence="8" id="KW-1185">Reference proteome</keyword>
<dbReference type="EMBL" id="WNAL01000043">
    <property type="protein sequence ID" value="MTR82960.1"/>
    <property type="molecule type" value="Genomic_DNA"/>
</dbReference>
<dbReference type="Gene3D" id="3.40.50.2300">
    <property type="match status" value="1"/>
</dbReference>
<proteinExistence type="predicted"/>
<dbReference type="RefSeq" id="WP_055068777.1">
    <property type="nucleotide sequence ID" value="NZ_CP173697.1"/>
</dbReference>